<name>A0ABN0GJP6_BAREL</name>
<feature type="non-terminal residue" evidence="1">
    <location>
        <position position="1"/>
    </location>
</feature>
<dbReference type="Proteomes" id="UP000008942">
    <property type="component" value="Unassembled WGS sequence"/>
</dbReference>
<dbReference type="RefSeq" id="WP_005774728.1">
    <property type="nucleotide sequence ID" value="NZ_JH725141.1"/>
</dbReference>
<accession>A0ABN0GJP6</accession>
<sequence length="126" mass="12888">RVRCWRACAGGRGVGGRGVGGCDVGGCDVGGRDVGGRGVGGRGVGGRGAGGCGAGGCGGLVCGREQGAFIQLERGPRVLCKLARGVRGGPYDPFKELAVIVRLREPQCVFEPFAFVGRCLRLFHKL</sequence>
<reference evidence="1 2" key="1">
    <citation type="submission" date="2012-03" db="EMBL/GenBank/DDBJ databases">
        <title>The Genome Sequence of Bartonella elizabethae Re6043vi.</title>
        <authorList>
            <consortium name="The Broad Institute Genome Sequencing Platform"/>
            <consortium name="The Broad Institute Genome Sequencing Center for Infectious Disease"/>
            <person name="Feldgarden M."/>
            <person name="Kirby J."/>
            <person name="Kosoy M."/>
            <person name="Birtles R."/>
            <person name="Probert W.S."/>
            <person name="Chiaraviglio L."/>
            <person name="Young S.K."/>
            <person name="Zeng Q."/>
            <person name="Gargeya S."/>
            <person name="Fitzgerald M."/>
            <person name="Haas B."/>
            <person name="Abouelleil A."/>
            <person name="Alvarado L."/>
            <person name="Arachchi H.M."/>
            <person name="Berlin A."/>
            <person name="Chapman S.B."/>
            <person name="Gearin G."/>
            <person name="Goldberg J."/>
            <person name="Griggs A."/>
            <person name="Gujja S."/>
            <person name="Hansen M."/>
            <person name="Heiman D."/>
            <person name="Howarth C."/>
            <person name="Larimer J."/>
            <person name="Lui A."/>
            <person name="MacDonald P.J.P."/>
            <person name="McCowen C."/>
            <person name="Montmayeur A."/>
            <person name="Murphy C."/>
            <person name="Neiman D."/>
            <person name="Pearson M."/>
            <person name="Priest M."/>
            <person name="Roberts A."/>
            <person name="Saif S."/>
            <person name="Shea T."/>
            <person name="Sisk P."/>
            <person name="Stolte C."/>
            <person name="Sykes S."/>
            <person name="Wortman J."/>
            <person name="Nusbaum C."/>
            <person name="Birren B."/>
        </authorList>
    </citation>
    <scope>NUCLEOTIDE SEQUENCE [LARGE SCALE GENOMIC DNA]</scope>
    <source>
        <strain evidence="1 2">Re6043vi</strain>
    </source>
</reference>
<gene>
    <name evidence="1" type="ORF">MCU_01456</name>
</gene>
<proteinExistence type="predicted"/>
<evidence type="ECO:0000313" key="2">
    <source>
        <dbReference type="Proteomes" id="UP000008942"/>
    </source>
</evidence>
<keyword evidence="2" id="KW-1185">Reference proteome</keyword>
<comment type="caution">
    <text evidence="1">The sequence shown here is derived from an EMBL/GenBank/DDBJ whole genome shotgun (WGS) entry which is preliminary data.</text>
</comment>
<evidence type="ECO:0000313" key="1">
    <source>
        <dbReference type="EMBL" id="EJF82428.1"/>
    </source>
</evidence>
<organism evidence="1 2">
    <name type="scientific">Bartonella elizabethae Re6043vi</name>
    <dbReference type="NCBI Taxonomy" id="1094554"/>
    <lineage>
        <taxon>Bacteria</taxon>
        <taxon>Pseudomonadati</taxon>
        <taxon>Pseudomonadota</taxon>
        <taxon>Alphaproteobacteria</taxon>
        <taxon>Hyphomicrobiales</taxon>
        <taxon>Bartonellaceae</taxon>
        <taxon>Bartonella</taxon>
    </lineage>
</organism>
<protein>
    <submittedName>
        <fullName evidence="1">Uncharacterized protein</fullName>
    </submittedName>
</protein>
<dbReference type="EMBL" id="AILW01000024">
    <property type="protein sequence ID" value="EJF82428.1"/>
    <property type="molecule type" value="Genomic_DNA"/>
</dbReference>